<dbReference type="Gene3D" id="1.25.40.10">
    <property type="entry name" value="Tetratricopeptide repeat domain"/>
    <property type="match status" value="1"/>
</dbReference>
<dbReference type="SUPFAM" id="SSF48452">
    <property type="entry name" value="TPR-like"/>
    <property type="match status" value="1"/>
</dbReference>
<organism evidence="1">
    <name type="scientific">marine sediment metagenome</name>
    <dbReference type="NCBI Taxonomy" id="412755"/>
    <lineage>
        <taxon>unclassified sequences</taxon>
        <taxon>metagenomes</taxon>
        <taxon>ecological metagenomes</taxon>
    </lineage>
</organism>
<dbReference type="AlphaFoldDB" id="A0A0F9E3P4"/>
<evidence type="ECO:0000313" key="1">
    <source>
        <dbReference type="EMBL" id="KKL68653.1"/>
    </source>
</evidence>
<sequence>MTEVKCKICNAKIKFDQNNPDTYLYKTESGNAMIGKLFTIRVSHKAESESFHINVVVIDEKGEYRAHKDYYEEMQDREGTSDLWNKFQRHIPLELRIYLNLADNEDKKILISSSESFDKKLSEWDDYLTKLKDENPNNQLITFLAVKWRFILGKGKELIKYTYEPKSWSYPIFLRLQARFSPTPELIMTAKNMNFTTTPLLIQIEAAIAKAEVFLRLSAYELLEELYNDCQNKWRKQSSINVKTGLMLLQGYYGFRLYFLGKINEALELIEPVFNFGQITDNREIISITGNFYAAVCQSSGDLEKALKIFDIVLKVSEEMGDERTHAVVSSNMSVLESKQGLYDQALKRQRALLELPIVQEEFFIRSSLMSIIAETLFIS</sequence>
<name>A0A0F9E3P4_9ZZZZ</name>
<reference evidence="1" key="1">
    <citation type="journal article" date="2015" name="Nature">
        <title>Complex archaea that bridge the gap between prokaryotes and eukaryotes.</title>
        <authorList>
            <person name="Spang A."/>
            <person name="Saw J.H."/>
            <person name="Jorgensen S.L."/>
            <person name="Zaremba-Niedzwiedzka K."/>
            <person name="Martijn J."/>
            <person name="Lind A.E."/>
            <person name="van Eijk R."/>
            <person name="Schleper C."/>
            <person name="Guy L."/>
            <person name="Ettema T.J."/>
        </authorList>
    </citation>
    <scope>NUCLEOTIDE SEQUENCE</scope>
</reference>
<feature type="non-terminal residue" evidence="1">
    <location>
        <position position="380"/>
    </location>
</feature>
<dbReference type="EMBL" id="LAZR01026463">
    <property type="protein sequence ID" value="KKL68653.1"/>
    <property type="molecule type" value="Genomic_DNA"/>
</dbReference>
<comment type="caution">
    <text evidence="1">The sequence shown here is derived from an EMBL/GenBank/DDBJ whole genome shotgun (WGS) entry which is preliminary data.</text>
</comment>
<protein>
    <recommendedName>
        <fullName evidence="2">MalT-like TPR region domain-containing protein</fullName>
    </recommendedName>
</protein>
<evidence type="ECO:0008006" key="2">
    <source>
        <dbReference type="Google" id="ProtNLM"/>
    </source>
</evidence>
<gene>
    <name evidence="1" type="ORF">LCGC14_2122840</name>
</gene>
<dbReference type="InterPro" id="IPR011990">
    <property type="entry name" value="TPR-like_helical_dom_sf"/>
</dbReference>
<accession>A0A0F9E3P4</accession>
<proteinExistence type="predicted"/>